<sequence>IPRPSNAFMIFRSHFCATQIVTSTVERDHRHISRIAGHVWNSMPPADRAPFLARAREVKAQHAFLHPNYKYAP</sequence>
<dbReference type="STRING" id="5364.A0A5C3NLD5"/>
<dbReference type="OrthoDB" id="6247875at2759"/>
<gene>
    <name evidence="5" type="ORF">OE88DRAFT_1615644</name>
</gene>
<name>A0A5C3NLD5_9AGAM</name>
<dbReference type="GO" id="GO:0000981">
    <property type="term" value="F:DNA-binding transcription factor activity, RNA polymerase II-specific"/>
    <property type="evidence" value="ECO:0007669"/>
    <property type="project" value="TreeGrafter"/>
</dbReference>
<dbReference type="CDD" id="cd01389">
    <property type="entry name" value="HMG-box_ROX1-like"/>
    <property type="match status" value="1"/>
</dbReference>
<dbReference type="PROSITE" id="PS50118">
    <property type="entry name" value="HMG_BOX_2"/>
    <property type="match status" value="1"/>
</dbReference>
<evidence type="ECO:0000313" key="5">
    <source>
        <dbReference type="EMBL" id="TFK57695.1"/>
    </source>
</evidence>
<evidence type="ECO:0000256" key="3">
    <source>
        <dbReference type="PROSITE-ProRule" id="PRU00267"/>
    </source>
</evidence>
<dbReference type="PANTHER" id="PTHR45789">
    <property type="entry name" value="FI18025P1"/>
    <property type="match status" value="1"/>
</dbReference>
<keyword evidence="2 3" id="KW-0539">Nucleus</keyword>
<dbReference type="InterPro" id="IPR051356">
    <property type="entry name" value="SOX/SOX-like_TF"/>
</dbReference>
<feature type="DNA-binding region" description="HMG box" evidence="3">
    <location>
        <begin position="1"/>
        <end position="70"/>
    </location>
</feature>
<dbReference type="GO" id="GO:0000978">
    <property type="term" value="F:RNA polymerase II cis-regulatory region sequence-specific DNA binding"/>
    <property type="evidence" value="ECO:0007669"/>
    <property type="project" value="TreeGrafter"/>
</dbReference>
<evidence type="ECO:0000313" key="6">
    <source>
        <dbReference type="Proteomes" id="UP000305948"/>
    </source>
</evidence>
<dbReference type="Gene3D" id="1.10.30.10">
    <property type="entry name" value="High mobility group box domain"/>
    <property type="match status" value="1"/>
</dbReference>
<dbReference type="EMBL" id="ML213503">
    <property type="protein sequence ID" value="TFK57695.1"/>
    <property type="molecule type" value="Genomic_DNA"/>
</dbReference>
<dbReference type="AlphaFoldDB" id="A0A5C3NLD5"/>
<dbReference type="SUPFAM" id="SSF47095">
    <property type="entry name" value="HMG-box"/>
    <property type="match status" value="1"/>
</dbReference>
<dbReference type="InterPro" id="IPR036910">
    <property type="entry name" value="HMG_box_dom_sf"/>
</dbReference>
<dbReference type="Pfam" id="PF00505">
    <property type="entry name" value="HMG_box"/>
    <property type="match status" value="1"/>
</dbReference>
<organism evidence="5 6">
    <name type="scientific">Heliocybe sulcata</name>
    <dbReference type="NCBI Taxonomy" id="5364"/>
    <lineage>
        <taxon>Eukaryota</taxon>
        <taxon>Fungi</taxon>
        <taxon>Dikarya</taxon>
        <taxon>Basidiomycota</taxon>
        <taxon>Agaricomycotina</taxon>
        <taxon>Agaricomycetes</taxon>
        <taxon>Gloeophyllales</taxon>
        <taxon>Gloeophyllaceae</taxon>
        <taxon>Heliocybe</taxon>
    </lineage>
</organism>
<feature type="non-terminal residue" evidence="5">
    <location>
        <position position="73"/>
    </location>
</feature>
<dbReference type="GO" id="GO:0005634">
    <property type="term" value="C:nucleus"/>
    <property type="evidence" value="ECO:0007669"/>
    <property type="project" value="UniProtKB-UniRule"/>
</dbReference>
<accession>A0A5C3NLD5</accession>
<proteinExistence type="predicted"/>
<dbReference type="PANTHER" id="PTHR45789:SF2">
    <property type="entry name" value="FI18025P1"/>
    <property type="match status" value="1"/>
</dbReference>
<feature type="domain" description="HMG box" evidence="4">
    <location>
        <begin position="1"/>
        <end position="70"/>
    </location>
</feature>
<keyword evidence="6" id="KW-1185">Reference proteome</keyword>
<feature type="non-terminal residue" evidence="5">
    <location>
        <position position="1"/>
    </location>
</feature>
<dbReference type="Proteomes" id="UP000305948">
    <property type="component" value="Unassembled WGS sequence"/>
</dbReference>
<keyword evidence="1 3" id="KW-0238">DNA-binding</keyword>
<protein>
    <recommendedName>
        <fullName evidence="4">HMG box domain-containing protein</fullName>
    </recommendedName>
</protein>
<dbReference type="InterPro" id="IPR009071">
    <property type="entry name" value="HMG_box_dom"/>
</dbReference>
<evidence type="ECO:0000256" key="1">
    <source>
        <dbReference type="ARBA" id="ARBA00023125"/>
    </source>
</evidence>
<reference evidence="5 6" key="1">
    <citation type="journal article" date="2019" name="Nat. Ecol. Evol.">
        <title>Megaphylogeny resolves global patterns of mushroom evolution.</title>
        <authorList>
            <person name="Varga T."/>
            <person name="Krizsan K."/>
            <person name="Foldi C."/>
            <person name="Dima B."/>
            <person name="Sanchez-Garcia M."/>
            <person name="Sanchez-Ramirez S."/>
            <person name="Szollosi G.J."/>
            <person name="Szarkandi J.G."/>
            <person name="Papp V."/>
            <person name="Albert L."/>
            <person name="Andreopoulos W."/>
            <person name="Angelini C."/>
            <person name="Antonin V."/>
            <person name="Barry K.W."/>
            <person name="Bougher N.L."/>
            <person name="Buchanan P."/>
            <person name="Buyck B."/>
            <person name="Bense V."/>
            <person name="Catcheside P."/>
            <person name="Chovatia M."/>
            <person name="Cooper J."/>
            <person name="Damon W."/>
            <person name="Desjardin D."/>
            <person name="Finy P."/>
            <person name="Geml J."/>
            <person name="Haridas S."/>
            <person name="Hughes K."/>
            <person name="Justo A."/>
            <person name="Karasinski D."/>
            <person name="Kautmanova I."/>
            <person name="Kiss B."/>
            <person name="Kocsube S."/>
            <person name="Kotiranta H."/>
            <person name="LaButti K.M."/>
            <person name="Lechner B.E."/>
            <person name="Liimatainen K."/>
            <person name="Lipzen A."/>
            <person name="Lukacs Z."/>
            <person name="Mihaltcheva S."/>
            <person name="Morgado L.N."/>
            <person name="Niskanen T."/>
            <person name="Noordeloos M.E."/>
            <person name="Ohm R.A."/>
            <person name="Ortiz-Santana B."/>
            <person name="Ovrebo C."/>
            <person name="Racz N."/>
            <person name="Riley R."/>
            <person name="Savchenko A."/>
            <person name="Shiryaev A."/>
            <person name="Soop K."/>
            <person name="Spirin V."/>
            <person name="Szebenyi C."/>
            <person name="Tomsovsky M."/>
            <person name="Tulloss R.E."/>
            <person name="Uehling J."/>
            <person name="Grigoriev I.V."/>
            <person name="Vagvolgyi C."/>
            <person name="Papp T."/>
            <person name="Martin F.M."/>
            <person name="Miettinen O."/>
            <person name="Hibbett D.S."/>
            <person name="Nagy L.G."/>
        </authorList>
    </citation>
    <scope>NUCLEOTIDE SEQUENCE [LARGE SCALE GENOMIC DNA]</scope>
    <source>
        <strain evidence="5 6">OMC1185</strain>
    </source>
</reference>
<dbReference type="SMART" id="SM00398">
    <property type="entry name" value="HMG"/>
    <property type="match status" value="1"/>
</dbReference>
<evidence type="ECO:0000259" key="4">
    <source>
        <dbReference type="PROSITE" id="PS50118"/>
    </source>
</evidence>
<evidence type="ECO:0000256" key="2">
    <source>
        <dbReference type="ARBA" id="ARBA00023242"/>
    </source>
</evidence>